<organism evidence="3 4">
    <name type="scientific">Aulographum hederae CBS 113979</name>
    <dbReference type="NCBI Taxonomy" id="1176131"/>
    <lineage>
        <taxon>Eukaryota</taxon>
        <taxon>Fungi</taxon>
        <taxon>Dikarya</taxon>
        <taxon>Ascomycota</taxon>
        <taxon>Pezizomycotina</taxon>
        <taxon>Dothideomycetes</taxon>
        <taxon>Pleosporomycetidae</taxon>
        <taxon>Aulographales</taxon>
        <taxon>Aulographaceae</taxon>
    </lineage>
</organism>
<dbReference type="InterPro" id="IPR039510">
    <property type="entry name" value="Vint_dom"/>
</dbReference>
<dbReference type="InterPro" id="IPR051266">
    <property type="entry name" value="CLCR"/>
</dbReference>
<dbReference type="SUPFAM" id="SSF53300">
    <property type="entry name" value="vWA-like"/>
    <property type="match status" value="1"/>
</dbReference>
<keyword evidence="4" id="KW-1185">Reference proteome</keyword>
<dbReference type="InterPro" id="IPR036844">
    <property type="entry name" value="Hint_dom_sf"/>
</dbReference>
<dbReference type="GO" id="GO:0016539">
    <property type="term" value="P:intein-mediated protein splicing"/>
    <property type="evidence" value="ECO:0007669"/>
    <property type="project" value="InterPro"/>
</dbReference>
<dbReference type="Pfam" id="PF14623">
    <property type="entry name" value="Vint"/>
    <property type="match status" value="1"/>
</dbReference>
<evidence type="ECO:0000313" key="4">
    <source>
        <dbReference type="Proteomes" id="UP000800041"/>
    </source>
</evidence>
<dbReference type="PANTHER" id="PTHR10579:SF156">
    <property type="entry name" value="VWFA DOMAIN-CONTAINING PROTEIN"/>
    <property type="match status" value="1"/>
</dbReference>
<dbReference type="Pfam" id="PF14624">
    <property type="entry name" value="Vwaint"/>
    <property type="match status" value="1"/>
</dbReference>
<dbReference type="InterPro" id="IPR032838">
    <property type="entry name" value="Vwaint_dom"/>
</dbReference>
<dbReference type="PANTHER" id="PTHR10579">
    <property type="entry name" value="CALCIUM-ACTIVATED CHLORIDE CHANNEL REGULATOR"/>
    <property type="match status" value="1"/>
</dbReference>
<dbReference type="PROSITE" id="PS50817">
    <property type="entry name" value="INTEIN_N_TER"/>
    <property type="match status" value="1"/>
</dbReference>
<reference evidence="3" key="1">
    <citation type="journal article" date="2020" name="Stud. Mycol.">
        <title>101 Dothideomycetes genomes: a test case for predicting lifestyles and emergence of pathogens.</title>
        <authorList>
            <person name="Haridas S."/>
            <person name="Albert R."/>
            <person name="Binder M."/>
            <person name="Bloem J."/>
            <person name="Labutti K."/>
            <person name="Salamov A."/>
            <person name="Andreopoulos B."/>
            <person name="Baker S."/>
            <person name="Barry K."/>
            <person name="Bills G."/>
            <person name="Bluhm B."/>
            <person name="Cannon C."/>
            <person name="Castanera R."/>
            <person name="Culley D."/>
            <person name="Daum C."/>
            <person name="Ezra D."/>
            <person name="Gonzalez J."/>
            <person name="Henrissat B."/>
            <person name="Kuo A."/>
            <person name="Liang C."/>
            <person name="Lipzen A."/>
            <person name="Lutzoni F."/>
            <person name="Magnuson J."/>
            <person name="Mondo S."/>
            <person name="Nolan M."/>
            <person name="Ohm R."/>
            <person name="Pangilinan J."/>
            <person name="Park H.-J."/>
            <person name="Ramirez L."/>
            <person name="Alfaro M."/>
            <person name="Sun H."/>
            <person name="Tritt A."/>
            <person name="Yoshinaga Y."/>
            <person name="Zwiers L.-H."/>
            <person name="Turgeon B."/>
            <person name="Goodwin S."/>
            <person name="Spatafora J."/>
            <person name="Crous P."/>
            <person name="Grigoriev I."/>
        </authorList>
    </citation>
    <scope>NUCLEOTIDE SEQUENCE</scope>
    <source>
        <strain evidence="3">CBS 113979</strain>
    </source>
</reference>
<dbReference type="SMART" id="SM00327">
    <property type="entry name" value="VWA"/>
    <property type="match status" value="1"/>
</dbReference>
<dbReference type="SUPFAM" id="SSF51294">
    <property type="entry name" value="Hedgehog/intein (Hint) domain"/>
    <property type="match status" value="1"/>
</dbReference>
<protein>
    <recommendedName>
        <fullName evidence="2">VWFA domain-containing protein</fullName>
    </recommendedName>
</protein>
<dbReference type="Proteomes" id="UP000800041">
    <property type="component" value="Unassembled WGS sequence"/>
</dbReference>
<sequence>MSYDEEEEWQLSEDAEDTDESDEETRNGRSITPLVKPESEEPLAERTTSNGFVVSLQPPTGPSINIKHVPVDIVLVIDVSGSMQVSAPMPTESGPEDTGLSILDLTKHAARAVIGTLEEGDRVGIIAFSTTAKARGLISGNGIIVTGEDSKKSTMERVDRLVPKVSTNLWHGLKEGLKLFENASYSGNVQAMYVLTDGVPNHMCPSQGYVPKLKPILKSMKTAERVPPAIHTFGFGYSLRSGLLQSIAEIGGGNYAFIPDAGMIGTVFIHAVANLYCTFATNASLTIKLSGQFKPKLEDATSTATSETSSEGHLVVQLGNIRYGQPRDVVVEVPVLDADYTGTGKLSLQYNTGGRVSEVFVDIPNSVLKPLPQTSSPYLQAQTRRASLCRFLNSIFPINSDGEHEALPTNACTFYDLKTSLADTIRDFARTASTNSFCAAMLRDLTGNNPDGQVEKALADETAYYRWGRHFLPSLLSAHTHQLCNSFKDPGPLQYGTQSPLFISNRELLDEQFDNMPPPKPSAVDADGYVWDALARAPRPAPSSNPNFRMRAYNSRVTPCFAGHCQVKMADGSLLPVKELRKGMKVHVPMHALNIGGVNQMVRAVLETKLEVVELVKYKGLDITGFHPVMVGGRWVFPRDLPEGEREVVVRENISVYSILLEQGAAPELVESEKSRHLESARGKMECGIGGNTVVVEDTVVVTLGHGLVGEVQENDVRPHPFLGNYDKVWESMQELPFSGDEEGGVRTCGGLRRDGETGMICGFE</sequence>
<feature type="compositionally biased region" description="Acidic residues" evidence="1">
    <location>
        <begin position="1"/>
        <end position="23"/>
    </location>
</feature>
<evidence type="ECO:0000313" key="3">
    <source>
        <dbReference type="EMBL" id="KAF1986857.1"/>
    </source>
</evidence>
<gene>
    <name evidence="3" type="ORF">K402DRAFT_446363</name>
</gene>
<feature type="domain" description="VWFA" evidence="2">
    <location>
        <begin position="72"/>
        <end position="272"/>
    </location>
</feature>
<accession>A0A6G1H1C9</accession>
<dbReference type="AlphaFoldDB" id="A0A6G1H1C9"/>
<dbReference type="Gene3D" id="3.40.50.410">
    <property type="entry name" value="von Willebrand factor, type A domain"/>
    <property type="match status" value="1"/>
</dbReference>
<name>A0A6G1H1C9_9PEZI</name>
<feature type="region of interest" description="Disordered" evidence="1">
    <location>
        <begin position="1"/>
        <end position="54"/>
    </location>
</feature>
<evidence type="ECO:0000256" key="1">
    <source>
        <dbReference type="SAM" id="MobiDB-lite"/>
    </source>
</evidence>
<evidence type="ECO:0000259" key="2">
    <source>
        <dbReference type="PROSITE" id="PS50234"/>
    </source>
</evidence>
<dbReference type="CDD" id="cd00081">
    <property type="entry name" value="Hint"/>
    <property type="match status" value="1"/>
</dbReference>
<dbReference type="OrthoDB" id="10264538at2759"/>
<dbReference type="EMBL" id="ML977155">
    <property type="protein sequence ID" value="KAF1986857.1"/>
    <property type="molecule type" value="Genomic_DNA"/>
</dbReference>
<dbReference type="InterPro" id="IPR036465">
    <property type="entry name" value="vWFA_dom_sf"/>
</dbReference>
<dbReference type="InterPro" id="IPR006141">
    <property type="entry name" value="Intein_N"/>
</dbReference>
<dbReference type="InterPro" id="IPR002035">
    <property type="entry name" value="VWF_A"/>
</dbReference>
<dbReference type="PROSITE" id="PS50234">
    <property type="entry name" value="VWFA"/>
    <property type="match status" value="1"/>
</dbReference>
<dbReference type="Pfam" id="PF00092">
    <property type="entry name" value="VWA"/>
    <property type="match status" value="1"/>
</dbReference>
<proteinExistence type="predicted"/>